<feature type="domain" description="Transcription regulator PadR N-terminal" evidence="1">
    <location>
        <begin position="7"/>
        <end position="77"/>
    </location>
</feature>
<dbReference type="EMBL" id="JABBNB010000001">
    <property type="protein sequence ID" value="NMN99885.1"/>
    <property type="molecule type" value="Genomic_DNA"/>
</dbReference>
<dbReference type="Proteomes" id="UP000550729">
    <property type="component" value="Unassembled WGS sequence"/>
</dbReference>
<evidence type="ECO:0000259" key="2">
    <source>
        <dbReference type="Pfam" id="PF10400"/>
    </source>
</evidence>
<dbReference type="Pfam" id="PF10400">
    <property type="entry name" value="Vir_act_alpha_C"/>
    <property type="match status" value="1"/>
</dbReference>
<organism evidence="3 4">
    <name type="scientific">Gordonia asplenii</name>
    <dbReference type="NCBI Taxonomy" id="2725283"/>
    <lineage>
        <taxon>Bacteria</taxon>
        <taxon>Bacillati</taxon>
        <taxon>Actinomycetota</taxon>
        <taxon>Actinomycetes</taxon>
        <taxon>Mycobacteriales</taxon>
        <taxon>Gordoniaceae</taxon>
        <taxon>Gordonia</taxon>
    </lineage>
</organism>
<dbReference type="Pfam" id="PF03551">
    <property type="entry name" value="PadR"/>
    <property type="match status" value="1"/>
</dbReference>
<protein>
    <submittedName>
        <fullName evidence="3">PadR family transcriptional regulator</fullName>
    </submittedName>
</protein>
<evidence type="ECO:0000313" key="4">
    <source>
        <dbReference type="Proteomes" id="UP000550729"/>
    </source>
</evidence>
<name>A0A848KMI9_9ACTN</name>
<dbReference type="PANTHER" id="PTHR43252">
    <property type="entry name" value="TRANSCRIPTIONAL REGULATOR YQJI"/>
    <property type="match status" value="1"/>
</dbReference>
<reference evidence="3 4" key="1">
    <citation type="submission" date="2020-04" db="EMBL/GenBank/DDBJ databases">
        <title>Gordonia sp. nov. TBRC 11910.</title>
        <authorList>
            <person name="Suriyachadkun C."/>
        </authorList>
    </citation>
    <scope>NUCLEOTIDE SEQUENCE [LARGE SCALE GENOMIC DNA]</scope>
    <source>
        <strain evidence="3 4">TBRC 11910</strain>
    </source>
</reference>
<gene>
    <name evidence="3" type="ORF">HH308_01490</name>
</gene>
<dbReference type="InterPro" id="IPR036388">
    <property type="entry name" value="WH-like_DNA-bd_sf"/>
</dbReference>
<dbReference type="Gene3D" id="1.10.10.10">
    <property type="entry name" value="Winged helix-like DNA-binding domain superfamily/Winged helix DNA-binding domain"/>
    <property type="match status" value="1"/>
</dbReference>
<comment type="caution">
    <text evidence="3">The sequence shown here is derived from an EMBL/GenBank/DDBJ whole genome shotgun (WGS) entry which is preliminary data.</text>
</comment>
<dbReference type="AlphaFoldDB" id="A0A848KMI9"/>
<sequence length="171" mass="19035">MTLRHALLGLLDDEPASGYDLMKVFNSSMANVWPATQSQVYTELNKMSDAELITVSAEGARGRKDYAITDAGRAELRDWMRTPPKPKAIRSDLLLRVFFLDVVSPADARSVFTAHRDSAIAQRKQLDEIVGQIASNVDPISTNGRIALEFGLRKADMEIGWAQWALERLDS</sequence>
<proteinExistence type="predicted"/>
<keyword evidence="4" id="KW-1185">Reference proteome</keyword>
<dbReference type="InterPro" id="IPR018309">
    <property type="entry name" value="Tscrpt_reg_PadR_C"/>
</dbReference>
<feature type="domain" description="Transcription regulator PadR C-terminal" evidence="2">
    <location>
        <begin position="89"/>
        <end position="170"/>
    </location>
</feature>
<dbReference type="SUPFAM" id="SSF46785">
    <property type="entry name" value="Winged helix' DNA-binding domain"/>
    <property type="match status" value="1"/>
</dbReference>
<dbReference type="RefSeq" id="WP_170192367.1">
    <property type="nucleotide sequence ID" value="NZ_JABBNB010000001.1"/>
</dbReference>
<evidence type="ECO:0000259" key="1">
    <source>
        <dbReference type="Pfam" id="PF03551"/>
    </source>
</evidence>
<dbReference type="Gene3D" id="6.10.140.190">
    <property type="match status" value="1"/>
</dbReference>
<dbReference type="InterPro" id="IPR036390">
    <property type="entry name" value="WH_DNA-bd_sf"/>
</dbReference>
<accession>A0A848KMI9</accession>
<dbReference type="InterPro" id="IPR005149">
    <property type="entry name" value="Tscrpt_reg_PadR_N"/>
</dbReference>
<dbReference type="PANTHER" id="PTHR43252:SF6">
    <property type="entry name" value="NEGATIVE TRANSCRIPTION REGULATOR PADR"/>
    <property type="match status" value="1"/>
</dbReference>
<evidence type="ECO:0000313" key="3">
    <source>
        <dbReference type="EMBL" id="NMN99885.1"/>
    </source>
</evidence>